<gene>
    <name evidence="1" type="ORF">S06H3_04066</name>
</gene>
<organism evidence="1">
    <name type="scientific">marine sediment metagenome</name>
    <dbReference type="NCBI Taxonomy" id="412755"/>
    <lineage>
        <taxon>unclassified sequences</taxon>
        <taxon>metagenomes</taxon>
        <taxon>ecological metagenomes</taxon>
    </lineage>
</organism>
<evidence type="ECO:0000313" key="1">
    <source>
        <dbReference type="EMBL" id="GAH95608.1"/>
    </source>
</evidence>
<dbReference type="EMBL" id="BARV01001388">
    <property type="protein sequence ID" value="GAH95608.1"/>
    <property type="molecule type" value="Genomic_DNA"/>
</dbReference>
<dbReference type="AlphaFoldDB" id="X1LNA4"/>
<proteinExistence type="predicted"/>
<comment type="caution">
    <text evidence="1">The sequence shown here is derived from an EMBL/GenBank/DDBJ whole genome shotgun (WGS) entry which is preliminary data.</text>
</comment>
<accession>X1LNA4</accession>
<reference evidence="1" key="1">
    <citation type="journal article" date="2014" name="Front. Microbiol.">
        <title>High frequency of phylogenetically diverse reductive dehalogenase-homologous genes in deep subseafloor sedimentary metagenomes.</title>
        <authorList>
            <person name="Kawai M."/>
            <person name="Futagami T."/>
            <person name="Toyoda A."/>
            <person name="Takaki Y."/>
            <person name="Nishi S."/>
            <person name="Hori S."/>
            <person name="Arai W."/>
            <person name="Tsubouchi T."/>
            <person name="Morono Y."/>
            <person name="Uchiyama I."/>
            <person name="Ito T."/>
            <person name="Fujiyama A."/>
            <person name="Inagaki F."/>
            <person name="Takami H."/>
        </authorList>
    </citation>
    <scope>NUCLEOTIDE SEQUENCE</scope>
    <source>
        <strain evidence="1">Expedition CK06-06</strain>
    </source>
</reference>
<sequence length="30" mass="3439">QMFVVSGVGGDALFFCRLVMKFKIRIPNQH</sequence>
<name>X1LNA4_9ZZZZ</name>
<protein>
    <submittedName>
        <fullName evidence="1">Uncharacterized protein</fullName>
    </submittedName>
</protein>
<feature type="non-terminal residue" evidence="1">
    <location>
        <position position="1"/>
    </location>
</feature>